<dbReference type="EMBL" id="CP046244">
    <property type="protein sequence ID" value="QGP92587.1"/>
    <property type="molecule type" value="Genomic_DNA"/>
</dbReference>
<keyword evidence="2" id="KW-1185">Reference proteome</keyword>
<proteinExistence type="predicted"/>
<dbReference type="Proteomes" id="UP000425916">
    <property type="component" value="Chromosome"/>
</dbReference>
<gene>
    <name evidence="1" type="ORF">MGLY_19730</name>
</gene>
<organism evidence="1 2">
    <name type="scientific">Neomoorella glycerini</name>
    <dbReference type="NCBI Taxonomy" id="55779"/>
    <lineage>
        <taxon>Bacteria</taxon>
        <taxon>Bacillati</taxon>
        <taxon>Bacillota</taxon>
        <taxon>Clostridia</taxon>
        <taxon>Neomoorellales</taxon>
        <taxon>Neomoorellaceae</taxon>
        <taxon>Neomoorella</taxon>
    </lineage>
</organism>
<name>A0A6I5ZSR9_9FIRM</name>
<sequence length="172" mass="19982">MPEPCKDERLLLYARPKAVRQKWEEALLERFKARAPERMVDAKKVRSDQGSYILCFSYYDFHALLDIEPRGGTYIYSSSEAFDEEMLIDHRRVRNWIDFFSFQLYGTLGRDREKSGFHASGHIHGPGLEELVETIRPGLLVPVHTENRAFFRRFEGRCPVVFPQKGQSVAVG</sequence>
<accession>A0A6I5ZSR9</accession>
<dbReference type="AlphaFoldDB" id="A0A6I5ZSR9"/>
<dbReference type="SUPFAM" id="SSF56281">
    <property type="entry name" value="Metallo-hydrolase/oxidoreductase"/>
    <property type="match status" value="1"/>
</dbReference>
<evidence type="ECO:0008006" key="3">
    <source>
        <dbReference type="Google" id="ProtNLM"/>
    </source>
</evidence>
<dbReference type="RefSeq" id="WP_211661853.1">
    <property type="nucleotide sequence ID" value="NZ_CP046244.1"/>
</dbReference>
<dbReference type="InterPro" id="IPR036866">
    <property type="entry name" value="RibonucZ/Hydroxyglut_hydro"/>
</dbReference>
<evidence type="ECO:0000313" key="2">
    <source>
        <dbReference type="Proteomes" id="UP000425916"/>
    </source>
</evidence>
<protein>
    <recommendedName>
        <fullName evidence="3">Zn-dependent metallo-hydrolase RNA specificity domain-containing protein</fullName>
    </recommendedName>
</protein>
<evidence type="ECO:0000313" key="1">
    <source>
        <dbReference type="EMBL" id="QGP92587.1"/>
    </source>
</evidence>
<reference evidence="1 2" key="1">
    <citation type="submission" date="2019-11" db="EMBL/GenBank/DDBJ databases">
        <title>Genome sequence of Moorella glycerini DSM11254.</title>
        <authorList>
            <person name="Poehlein A."/>
            <person name="Boeer T."/>
            <person name="Daniel R."/>
        </authorList>
    </citation>
    <scope>NUCLEOTIDE SEQUENCE [LARGE SCALE GENOMIC DNA]</scope>
    <source>
        <strain evidence="1 2">DSM 11254</strain>
    </source>
</reference>